<evidence type="ECO:0000313" key="2">
    <source>
        <dbReference type="EMBL" id="CAK8680318.1"/>
    </source>
</evidence>
<dbReference type="EMBL" id="CAWYQH010000068">
    <property type="protein sequence ID" value="CAK8680318.1"/>
    <property type="molecule type" value="Genomic_DNA"/>
</dbReference>
<proteinExistence type="predicted"/>
<name>A0ABP0FKW9_CLALP</name>
<comment type="caution">
    <text evidence="2">The sequence shown here is derived from an EMBL/GenBank/DDBJ whole genome shotgun (WGS) entry which is preliminary data.</text>
</comment>
<protein>
    <submittedName>
        <fullName evidence="2">Uncharacterized protein</fullName>
    </submittedName>
</protein>
<reference evidence="2 3" key="1">
    <citation type="submission" date="2024-02" db="EMBL/GenBank/DDBJ databases">
        <authorList>
            <person name="Daric V."/>
            <person name="Darras S."/>
        </authorList>
    </citation>
    <scope>NUCLEOTIDE SEQUENCE [LARGE SCALE GENOMIC DNA]</scope>
</reference>
<accession>A0ABP0FKW9</accession>
<feature type="region of interest" description="Disordered" evidence="1">
    <location>
        <begin position="1"/>
        <end position="57"/>
    </location>
</feature>
<organism evidence="2 3">
    <name type="scientific">Clavelina lepadiformis</name>
    <name type="common">Light-bulb sea squirt</name>
    <name type="synonym">Ascidia lepadiformis</name>
    <dbReference type="NCBI Taxonomy" id="159417"/>
    <lineage>
        <taxon>Eukaryota</taxon>
        <taxon>Metazoa</taxon>
        <taxon>Chordata</taxon>
        <taxon>Tunicata</taxon>
        <taxon>Ascidiacea</taxon>
        <taxon>Aplousobranchia</taxon>
        <taxon>Clavelinidae</taxon>
        <taxon>Clavelina</taxon>
    </lineage>
</organism>
<evidence type="ECO:0000313" key="3">
    <source>
        <dbReference type="Proteomes" id="UP001642483"/>
    </source>
</evidence>
<dbReference type="Proteomes" id="UP001642483">
    <property type="component" value="Unassembled WGS sequence"/>
</dbReference>
<sequence>MANFDGGSDNVTALVVATEETDSDDSQSKSGSSDSFLCDYSSNDSSEDDTPGQDAIGWMKLSDEGQSQTLFVYTGNSARSADVLERDESRYWCAECKVGLCVSPRFQVYHTKSAF</sequence>
<keyword evidence="3" id="KW-1185">Reference proteome</keyword>
<gene>
    <name evidence="2" type="ORF">CVLEPA_LOCUS10584</name>
</gene>
<evidence type="ECO:0000256" key="1">
    <source>
        <dbReference type="SAM" id="MobiDB-lite"/>
    </source>
</evidence>